<dbReference type="VEuPathDB" id="VectorBase:AATE020274"/>
<accession>A0A182JLF8</accession>
<proteinExistence type="predicted"/>
<protein>
    <submittedName>
        <fullName evidence="1">Uncharacterized protein</fullName>
    </submittedName>
</protein>
<dbReference type="EnsemblMetazoa" id="AATE020274-RA">
    <property type="protein sequence ID" value="AATE020274-PA.1"/>
    <property type="gene ID" value="AATE020274"/>
</dbReference>
<sequence length="403" mass="43609">MDERGPLAAAAAAAAAAMYWLRELLTTFSLACIVARLRKLWPPLFIMPFRSCMLFRTSLGFLPVGRKRSPAEFYELRVDLRFQLLHADLMVVLHLDVSHVQRVRAEVVRQQLLVQIDRASPPPAFISIPPATPPPPLPPPPPPPLAPPAPLPPPPGLPDAAAAAAAAAAASGFSFMSAAELISSRNLFCLPYRLSTEPTVDSIFCWLRKSVSSLPLTAAAAAAAAADDDDEVRLCSILACAMKDRQVPKLSLQLKHIRIALWLLVEPLVGGAGPAPAAVTLASSADGDRVLRLLRLLLLLLLVLLVLLLVMLVPGPPVARPHVLGVGRTERATDRRRVALLAERDNSEGMMRPWKRSTSFWYSGRAVFTVLPVLLLAAAVVFAGDDFWPYVHCKILNGSFGCI</sequence>
<organism evidence="1">
    <name type="scientific">Anopheles atroparvus</name>
    <name type="common">European mosquito</name>
    <dbReference type="NCBI Taxonomy" id="41427"/>
    <lineage>
        <taxon>Eukaryota</taxon>
        <taxon>Metazoa</taxon>
        <taxon>Ecdysozoa</taxon>
        <taxon>Arthropoda</taxon>
        <taxon>Hexapoda</taxon>
        <taxon>Insecta</taxon>
        <taxon>Pterygota</taxon>
        <taxon>Neoptera</taxon>
        <taxon>Endopterygota</taxon>
        <taxon>Diptera</taxon>
        <taxon>Nematocera</taxon>
        <taxon>Culicoidea</taxon>
        <taxon>Culicidae</taxon>
        <taxon>Anophelinae</taxon>
        <taxon>Anopheles</taxon>
    </lineage>
</organism>
<reference evidence="1" key="1">
    <citation type="submission" date="2022-08" db="UniProtKB">
        <authorList>
            <consortium name="EnsemblMetazoa"/>
        </authorList>
    </citation>
    <scope>IDENTIFICATION</scope>
    <source>
        <strain evidence="1">EBRO</strain>
    </source>
</reference>
<evidence type="ECO:0000313" key="1">
    <source>
        <dbReference type="EnsemblMetazoa" id="AATE020274-PA.1"/>
    </source>
</evidence>
<dbReference type="AlphaFoldDB" id="A0A182JLF8"/>
<name>A0A182JLF8_ANOAO</name>